<dbReference type="SMART" id="SM00066">
    <property type="entry name" value="GAL4"/>
    <property type="match status" value="1"/>
</dbReference>
<dbReference type="SUPFAM" id="SSF57701">
    <property type="entry name" value="Zn2/Cys6 DNA-binding domain"/>
    <property type="match status" value="1"/>
</dbReference>
<evidence type="ECO:0000256" key="2">
    <source>
        <dbReference type="ARBA" id="ARBA00023242"/>
    </source>
</evidence>
<dbReference type="InterPro" id="IPR036864">
    <property type="entry name" value="Zn2-C6_fun-type_DNA-bd_sf"/>
</dbReference>
<dbReference type="Proteomes" id="UP000830671">
    <property type="component" value="Chromosome 6"/>
</dbReference>
<name>A0A9Q8WK56_9PEZI</name>
<sequence>MDADPGTASTLHEAMDQAHDDNEENEDDEIPLSKISVKSPHAFQGQARGVLTFLIKCDRCRRRKVRCDRRHPCAYCLRIDAPCTYPERQRPKERRQRVFISEVYERKIDFIAKKLEELGHALGDADSRSQPQNSSTKPYRSSSSVSPASAHNSTAGNLTVPSPASGDNGKILTPKLEYEGESSLSAQAAFADRFLRDAVSNKPSVDITGEMASVLDTMSRTIGNQKREQEPEYLYPHARTLEPGKGLRDLPMPPVQSAFACLRLAKEHRRVKFFWNHEANSVSAFTDYFLKVYSPGYAAHADLIIVNAGLYWLFLECKNVTTDPDEKADYTEQATMCRANLETVLSSLPFHLPSTMDTTCAMTLAATYCLDVCKPSAAWNFIATASHMSQTLGMHSIVTMINDDPEVKREKLKLFWLIYVHEKGLSLRLGRSSTIRDNDITVPPMAINPRSEQAIFGQLQKWTELARLQGMVYDQIYSPAALIQPQSVRVAKARRLASELGAHTTKVSPEDKRYIQAMKVAVGELFYEAFVSTQRLTHLSLFCLIYRAIPAEQGEGTIFGKECIATARQALEEHQKCMAIIHNLDEDFLETYVNWALLQSPFVPFTVLFCHVIETCNEADLQRLGGLIGSLQSLLADDFSTGVKKEIRLFQVLYDVACSYIKMKTNESPQTLDPSADVWATAAATSLMTPSSVHQNAALTGQGLGTQDGPQTEFPSTEESQVCLDAAFDGQNIGSSWMSGGSFTMPGDLGMEVDQQGTQLGNWLYMNNQMIRALEDSYF</sequence>
<feature type="domain" description="Zn(2)-C6 fungal-type" evidence="4">
    <location>
        <begin position="56"/>
        <end position="85"/>
    </location>
</feature>
<dbReference type="InterPro" id="IPR007219">
    <property type="entry name" value="XnlR_reg_dom"/>
</dbReference>
<feature type="region of interest" description="Disordered" evidence="3">
    <location>
        <begin position="122"/>
        <end position="172"/>
    </location>
</feature>
<evidence type="ECO:0000256" key="3">
    <source>
        <dbReference type="SAM" id="MobiDB-lite"/>
    </source>
</evidence>
<feature type="region of interest" description="Disordered" evidence="3">
    <location>
        <begin position="1"/>
        <end position="28"/>
    </location>
</feature>
<dbReference type="GO" id="GO:0003677">
    <property type="term" value="F:DNA binding"/>
    <property type="evidence" value="ECO:0007669"/>
    <property type="project" value="InterPro"/>
</dbReference>
<feature type="compositionally biased region" description="Low complexity" evidence="3">
    <location>
        <begin position="134"/>
        <end position="153"/>
    </location>
</feature>
<dbReference type="PANTHER" id="PTHR46910">
    <property type="entry name" value="TRANSCRIPTION FACTOR PDR1"/>
    <property type="match status" value="1"/>
</dbReference>
<dbReference type="GO" id="GO:0008270">
    <property type="term" value="F:zinc ion binding"/>
    <property type="evidence" value="ECO:0007669"/>
    <property type="project" value="InterPro"/>
</dbReference>
<evidence type="ECO:0000256" key="1">
    <source>
        <dbReference type="ARBA" id="ARBA00022723"/>
    </source>
</evidence>
<dbReference type="GeneID" id="73345763"/>
<dbReference type="Gene3D" id="4.10.240.10">
    <property type="entry name" value="Zn(2)-C6 fungal-type DNA-binding domain"/>
    <property type="match status" value="1"/>
</dbReference>
<evidence type="ECO:0000313" key="5">
    <source>
        <dbReference type="EMBL" id="UQC86286.1"/>
    </source>
</evidence>
<accession>A0A9Q8WK56</accession>
<keyword evidence="6" id="KW-1185">Reference proteome</keyword>
<dbReference type="PANTHER" id="PTHR46910:SF5">
    <property type="entry name" value="ZN(II)2CYS6 TRANSCRIPTION FACTOR (EUROFUNG)"/>
    <property type="match status" value="1"/>
</dbReference>
<keyword evidence="2" id="KW-0539">Nucleus</keyword>
<evidence type="ECO:0000259" key="4">
    <source>
        <dbReference type="PROSITE" id="PS50048"/>
    </source>
</evidence>
<dbReference type="AlphaFoldDB" id="A0A9Q8WK56"/>
<dbReference type="GO" id="GO:0000981">
    <property type="term" value="F:DNA-binding transcription factor activity, RNA polymerase II-specific"/>
    <property type="evidence" value="ECO:0007669"/>
    <property type="project" value="InterPro"/>
</dbReference>
<dbReference type="PROSITE" id="PS50048">
    <property type="entry name" value="ZN2_CY6_FUNGAL_2"/>
    <property type="match status" value="1"/>
</dbReference>
<dbReference type="CDD" id="cd12148">
    <property type="entry name" value="fungal_TF_MHR"/>
    <property type="match status" value="1"/>
</dbReference>
<dbReference type="Pfam" id="PF00172">
    <property type="entry name" value="Zn_clus"/>
    <property type="match status" value="1"/>
</dbReference>
<dbReference type="Pfam" id="PF04082">
    <property type="entry name" value="Fungal_trans"/>
    <property type="match status" value="1"/>
</dbReference>
<dbReference type="SMART" id="SM00906">
    <property type="entry name" value="Fungal_trans"/>
    <property type="match status" value="1"/>
</dbReference>
<evidence type="ECO:0000313" key="6">
    <source>
        <dbReference type="Proteomes" id="UP000830671"/>
    </source>
</evidence>
<protein>
    <submittedName>
        <fullName evidence="5">Fungal specific transcription factor</fullName>
    </submittedName>
</protein>
<dbReference type="InterPro" id="IPR050987">
    <property type="entry name" value="AtrR-like"/>
</dbReference>
<dbReference type="RefSeq" id="XP_049147898.1">
    <property type="nucleotide sequence ID" value="XM_049290753.1"/>
</dbReference>
<dbReference type="InterPro" id="IPR001138">
    <property type="entry name" value="Zn2Cys6_DnaBD"/>
</dbReference>
<dbReference type="EMBL" id="CP019478">
    <property type="protein sequence ID" value="UQC86286.1"/>
    <property type="molecule type" value="Genomic_DNA"/>
</dbReference>
<dbReference type="KEGG" id="clup:CLUP02_11786"/>
<proteinExistence type="predicted"/>
<reference evidence="5" key="1">
    <citation type="journal article" date="2021" name="Mol. Plant Microbe Interact.">
        <title>Complete Genome Sequence of the Plant-Pathogenic Fungus Colletotrichum lupini.</title>
        <authorList>
            <person name="Baroncelli R."/>
            <person name="Pensec F."/>
            <person name="Da Lio D."/>
            <person name="Boufleur T."/>
            <person name="Vicente I."/>
            <person name="Sarrocco S."/>
            <person name="Picot A."/>
            <person name="Baraldi E."/>
            <person name="Sukno S."/>
            <person name="Thon M."/>
            <person name="Le Floch G."/>
        </authorList>
    </citation>
    <scope>NUCLEOTIDE SEQUENCE</scope>
    <source>
        <strain evidence="5">IMI 504893</strain>
    </source>
</reference>
<gene>
    <name evidence="5" type="ORF">CLUP02_11786</name>
</gene>
<keyword evidence="1" id="KW-0479">Metal-binding</keyword>
<organism evidence="5 6">
    <name type="scientific">Colletotrichum lupini</name>
    <dbReference type="NCBI Taxonomy" id="145971"/>
    <lineage>
        <taxon>Eukaryota</taxon>
        <taxon>Fungi</taxon>
        <taxon>Dikarya</taxon>
        <taxon>Ascomycota</taxon>
        <taxon>Pezizomycotina</taxon>
        <taxon>Sordariomycetes</taxon>
        <taxon>Hypocreomycetidae</taxon>
        <taxon>Glomerellales</taxon>
        <taxon>Glomerellaceae</taxon>
        <taxon>Colletotrichum</taxon>
        <taxon>Colletotrichum acutatum species complex</taxon>
    </lineage>
</organism>
<dbReference type="GO" id="GO:0006351">
    <property type="term" value="P:DNA-templated transcription"/>
    <property type="evidence" value="ECO:0007669"/>
    <property type="project" value="InterPro"/>
</dbReference>